<reference evidence="7 8" key="1">
    <citation type="submission" date="2017-10" db="EMBL/GenBank/DDBJ databases">
        <title>Draft genome of two endophytic bacteria isolated from 'guarana' Paullinia cupana (Mart.) Ducke.</title>
        <authorList>
            <person name="Siqueira K.A."/>
            <person name="Liotti R.G."/>
            <person name="Mendes T.A."/>
            <person name="Soares M.A."/>
        </authorList>
    </citation>
    <scope>NUCLEOTIDE SEQUENCE [LARGE SCALE GENOMIC DNA]</scope>
    <source>
        <strain evidence="7 8">342</strain>
    </source>
</reference>
<dbReference type="InterPro" id="IPR050643">
    <property type="entry name" value="Periplasmic_pilus_chap"/>
</dbReference>
<protein>
    <submittedName>
        <fullName evidence="7">Fimbrial chaperone protein</fullName>
    </submittedName>
</protein>
<dbReference type="InterPro" id="IPR016147">
    <property type="entry name" value="Pili_assmbl_chaperone_N"/>
</dbReference>
<evidence type="ECO:0000256" key="4">
    <source>
        <dbReference type="ARBA" id="ARBA00022764"/>
    </source>
</evidence>
<dbReference type="InterPro" id="IPR013783">
    <property type="entry name" value="Ig-like_fold"/>
</dbReference>
<evidence type="ECO:0000313" key="7">
    <source>
        <dbReference type="EMBL" id="PRD15976.1"/>
    </source>
</evidence>
<keyword evidence="5" id="KW-0143">Chaperone</keyword>
<gene>
    <name evidence="7" type="ORF">CQW29_07540</name>
</gene>
<evidence type="ECO:0000256" key="2">
    <source>
        <dbReference type="ARBA" id="ARBA00007399"/>
    </source>
</evidence>
<dbReference type="OrthoDB" id="8585185at2"/>
<accession>A0A2S9IDW3</accession>
<evidence type="ECO:0000259" key="6">
    <source>
        <dbReference type="Pfam" id="PF00345"/>
    </source>
</evidence>
<dbReference type="Proteomes" id="UP000239181">
    <property type="component" value="Unassembled WGS sequence"/>
</dbReference>
<dbReference type="InterPro" id="IPR036316">
    <property type="entry name" value="Pili_assmbl_chap_C_dom_sf"/>
</dbReference>
<dbReference type="SUPFAM" id="SSF49354">
    <property type="entry name" value="PapD-like"/>
    <property type="match status" value="1"/>
</dbReference>
<comment type="caution">
    <text evidence="7">The sequence shown here is derived from an EMBL/GenBank/DDBJ whole genome shotgun (WGS) entry which is preliminary data.</text>
</comment>
<dbReference type="EMBL" id="PDET01000004">
    <property type="protein sequence ID" value="PRD15976.1"/>
    <property type="molecule type" value="Genomic_DNA"/>
</dbReference>
<dbReference type="PANTHER" id="PTHR30251">
    <property type="entry name" value="PILUS ASSEMBLY CHAPERONE"/>
    <property type="match status" value="1"/>
</dbReference>
<feature type="domain" description="Pili assembly chaperone N-terminal" evidence="6">
    <location>
        <begin position="27"/>
        <end position="139"/>
    </location>
</feature>
<dbReference type="GO" id="GO:0071555">
    <property type="term" value="P:cell wall organization"/>
    <property type="evidence" value="ECO:0007669"/>
    <property type="project" value="InterPro"/>
</dbReference>
<name>A0A2S9IDW3_9GAMM</name>
<keyword evidence="4" id="KW-0574">Periplasm</keyword>
<keyword evidence="3" id="KW-0732">Signal</keyword>
<dbReference type="PANTHER" id="PTHR30251:SF3">
    <property type="entry name" value="FIMBRIAL CHAPARONE PROTEIN"/>
    <property type="match status" value="1"/>
</dbReference>
<keyword evidence="8" id="KW-1185">Reference proteome</keyword>
<proteinExistence type="inferred from homology"/>
<evidence type="ECO:0000256" key="5">
    <source>
        <dbReference type="ARBA" id="ARBA00023186"/>
    </source>
</evidence>
<dbReference type="AlphaFoldDB" id="A0A2S9IDW3"/>
<dbReference type="NCBIfam" id="NF007392">
    <property type="entry name" value="PRK09918.1"/>
    <property type="match status" value="1"/>
</dbReference>
<comment type="similarity">
    <text evidence="2">Belongs to the periplasmic pilus chaperone family.</text>
</comment>
<dbReference type="RefSeq" id="WP_105592110.1">
    <property type="nucleotide sequence ID" value="NZ_PDET01000004.1"/>
</dbReference>
<dbReference type="InterPro" id="IPR008962">
    <property type="entry name" value="PapD-like_sf"/>
</dbReference>
<comment type="subcellular location">
    <subcellularLocation>
        <location evidence="1">Periplasm</location>
    </subcellularLocation>
</comment>
<sequence length="233" mass="26248">MFLRTAIKKTLLLLLSISITPAFSIMKPESSMLFINEEDGGGSINVQNVDPEEALLYVKIIDLPDDPLPKLLVTQPVMRVGAEKTQRVRFILKNDRPLEHEHLKRVTFEGIRPKNNEESNEISINIRHNIPIIIHPKGLPILSEPWKELSWEQNGSEIKVINPGKYVVRLSQNVKLLPSGRSATLDKSYILPGQTLNIKADQNKTGEKVQKVSIQTLSKYGYETGTVEMPVAH</sequence>
<dbReference type="SUPFAM" id="SSF49584">
    <property type="entry name" value="Periplasmic chaperone C-domain"/>
    <property type="match status" value="1"/>
</dbReference>
<evidence type="ECO:0000313" key="8">
    <source>
        <dbReference type="Proteomes" id="UP000239181"/>
    </source>
</evidence>
<dbReference type="Gene3D" id="2.60.40.10">
    <property type="entry name" value="Immunoglobulins"/>
    <property type="match status" value="2"/>
</dbReference>
<dbReference type="GO" id="GO:0030288">
    <property type="term" value="C:outer membrane-bounded periplasmic space"/>
    <property type="evidence" value="ECO:0007669"/>
    <property type="project" value="InterPro"/>
</dbReference>
<dbReference type="Pfam" id="PF00345">
    <property type="entry name" value="PapD_N"/>
    <property type="match status" value="1"/>
</dbReference>
<organism evidence="7 8">
    <name type="scientific">Pantoea coffeiphila</name>
    <dbReference type="NCBI Taxonomy" id="1465635"/>
    <lineage>
        <taxon>Bacteria</taxon>
        <taxon>Pseudomonadati</taxon>
        <taxon>Pseudomonadota</taxon>
        <taxon>Gammaproteobacteria</taxon>
        <taxon>Enterobacterales</taxon>
        <taxon>Erwiniaceae</taxon>
        <taxon>Pantoea</taxon>
    </lineage>
</organism>
<evidence type="ECO:0000256" key="3">
    <source>
        <dbReference type="ARBA" id="ARBA00022729"/>
    </source>
</evidence>
<evidence type="ECO:0000256" key="1">
    <source>
        <dbReference type="ARBA" id="ARBA00004418"/>
    </source>
</evidence>